<organism evidence="2 3">
    <name type="scientific">Callorhinchus milii</name>
    <name type="common">Ghost shark</name>
    <dbReference type="NCBI Taxonomy" id="7868"/>
    <lineage>
        <taxon>Eukaryota</taxon>
        <taxon>Metazoa</taxon>
        <taxon>Chordata</taxon>
        <taxon>Craniata</taxon>
        <taxon>Vertebrata</taxon>
        <taxon>Chondrichthyes</taxon>
        <taxon>Holocephali</taxon>
        <taxon>Chimaeriformes</taxon>
        <taxon>Callorhinchidae</taxon>
        <taxon>Callorhinchus</taxon>
    </lineage>
</organism>
<reference evidence="3" key="3">
    <citation type="journal article" date="2014" name="Nature">
        <title>Elephant shark genome provides unique insights into gnathostome evolution.</title>
        <authorList>
            <consortium name="International Elephant Shark Genome Sequencing Consortium"/>
            <person name="Venkatesh B."/>
            <person name="Lee A.P."/>
            <person name="Ravi V."/>
            <person name="Maurya A.K."/>
            <person name="Lian M.M."/>
            <person name="Swann J.B."/>
            <person name="Ohta Y."/>
            <person name="Flajnik M.F."/>
            <person name="Sutoh Y."/>
            <person name="Kasahara M."/>
            <person name="Hoon S."/>
            <person name="Gangu V."/>
            <person name="Roy S.W."/>
            <person name="Irimia M."/>
            <person name="Korzh V."/>
            <person name="Kondrychyn I."/>
            <person name="Lim Z.W."/>
            <person name="Tay B.H."/>
            <person name="Tohari S."/>
            <person name="Kong K.W."/>
            <person name="Ho S."/>
            <person name="Lorente-Galdos B."/>
            <person name="Quilez J."/>
            <person name="Marques-Bonet T."/>
            <person name="Raney B.J."/>
            <person name="Ingham P.W."/>
            <person name="Tay A."/>
            <person name="Hillier L.W."/>
            <person name="Minx P."/>
            <person name="Boehm T."/>
            <person name="Wilson R.K."/>
            <person name="Brenner S."/>
            <person name="Warren W.C."/>
        </authorList>
    </citation>
    <scope>NUCLEOTIDE SEQUENCE [LARGE SCALE GENOMIC DNA]</scope>
</reference>
<dbReference type="AlphaFoldDB" id="A0A4W3GJE6"/>
<reference evidence="2" key="5">
    <citation type="submission" date="2025-09" db="UniProtKB">
        <authorList>
            <consortium name="Ensembl"/>
        </authorList>
    </citation>
    <scope>IDENTIFICATION</scope>
</reference>
<protein>
    <submittedName>
        <fullName evidence="2">Uncharacterized protein</fullName>
    </submittedName>
</protein>
<feature type="compositionally biased region" description="Basic residues" evidence="1">
    <location>
        <begin position="44"/>
        <end position="54"/>
    </location>
</feature>
<keyword evidence="3" id="KW-1185">Reference proteome</keyword>
<dbReference type="Proteomes" id="UP000314986">
    <property type="component" value="Unassembled WGS sequence"/>
</dbReference>
<feature type="compositionally biased region" description="Gly residues" evidence="1">
    <location>
        <begin position="78"/>
        <end position="89"/>
    </location>
</feature>
<sequence length="89" mass="10033">FPIWIPKVIKKKICSAFLEDTDSHRYGTIRQLWGRGGQPLEHSRAHHGGAHRCLRGPAFRGHAEESQQGERERERARGWGGGKGGKGHR</sequence>
<reference evidence="3" key="1">
    <citation type="journal article" date="2006" name="Science">
        <title>Ancient noncoding elements conserved in the human genome.</title>
        <authorList>
            <person name="Venkatesh B."/>
            <person name="Kirkness E.F."/>
            <person name="Loh Y.H."/>
            <person name="Halpern A.L."/>
            <person name="Lee A.P."/>
            <person name="Johnson J."/>
            <person name="Dandona N."/>
            <person name="Viswanathan L.D."/>
            <person name="Tay A."/>
            <person name="Venter J.C."/>
            <person name="Strausberg R.L."/>
            <person name="Brenner S."/>
        </authorList>
    </citation>
    <scope>NUCLEOTIDE SEQUENCE [LARGE SCALE GENOMIC DNA]</scope>
</reference>
<dbReference type="Ensembl" id="ENSCMIT00000003883.1">
    <property type="protein sequence ID" value="ENSCMIP00000003738.1"/>
    <property type="gene ID" value="ENSCMIG00000002248.1"/>
</dbReference>
<evidence type="ECO:0000313" key="2">
    <source>
        <dbReference type="Ensembl" id="ENSCMIP00000003738.1"/>
    </source>
</evidence>
<accession>A0A4W3GJE6</accession>
<name>A0A4W3GJE6_CALMI</name>
<reference evidence="3" key="2">
    <citation type="journal article" date="2007" name="PLoS Biol.">
        <title>Survey sequencing and comparative analysis of the elephant shark (Callorhinchus milii) genome.</title>
        <authorList>
            <person name="Venkatesh B."/>
            <person name="Kirkness E.F."/>
            <person name="Loh Y.H."/>
            <person name="Halpern A.L."/>
            <person name="Lee A.P."/>
            <person name="Johnson J."/>
            <person name="Dandona N."/>
            <person name="Viswanathan L.D."/>
            <person name="Tay A."/>
            <person name="Venter J.C."/>
            <person name="Strausberg R.L."/>
            <person name="Brenner S."/>
        </authorList>
    </citation>
    <scope>NUCLEOTIDE SEQUENCE [LARGE SCALE GENOMIC DNA]</scope>
</reference>
<evidence type="ECO:0000256" key="1">
    <source>
        <dbReference type="SAM" id="MobiDB-lite"/>
    </source>
</evidence>
<feature type="compositionally biased region" description="Basic and acidic residues" evidence="1">
    <location>
        <begin position="61"/>
        <end position="77"/>
    </location>
</feature>
<reference evidence="2" key="4">
    <citation type="submission" date="2025-08" db="UniProtKB">
        <authorList>
            <consortium name="Ensembl"/>
        </authorList>
    </citation>
    <scope>IDENTIFICATION</scope>
</reference>
<dbReference type="InParanoid" id="A0A4W3GJE6"/>
<proteinExistence type="predicted"/>
<feature type="region of interest" description="Disordered" evidence="1">
    <location>
        <begin position="37"/>
        <end position="89"/>
    </location>
</feature>
<evidence type="ECO:0000313" key="3">
    <source>
        <dbReference type="Proteomes" id="UP000314986"/>
    </source>
</evidence>